<dbReference type="GO" id="GO:0005829">
    <property type="term" value="C:cytosol"/>
    <property type="evidence" value="ECO:0007669"/>
    <property type="project" value="TreeGrafter"/>
</dbReference>
<proteinExistence type="inferred from homology"/>
<dbReference type="EMBL" id="ACKP02000016">
    <property type="protein sequence ID" value="EEX77474.1"/>
    <property type="molecule type" value="Genomic_DNA"/>
</dbReference>
<dbReference type="NCBIfam" id="TIGR01280">
    <property type="entry name" value="xseB"/>
    <property type="match status" value="1"/>
</dbReference>
<organism evidence="7 8">
    <name type="scientific">Selenomonas sputigena (strain ATCC 35185 / DSM 20758 / CCUG 44933 / VPI D19B-28)</name>
    <dbReference type="NCBI Taxonomy" id="546271"/>
    <lineage>
        <taxon>Bacteria</taxon>
        <taxon>Bacillati</taxon>
        <taxon>Bacillota</taxon>
        <taxon>Negativicutes</taxon>
        <taxon>Selenomonadales</taxon>
        <taxon>Selenomonadaceae</taxon>
        <taxon>Selenomonas</taxon>
    </lineage>
</organism>
<comment type="function">
    <text evidence="6">Bidirectionally degrades single-stranded DNA into large acid-insoluble oligonucleotides, which are then degraded further into small acid-soluble oligonucleotides.</text>
</comment>
<comment type="catalytic activity">
    <reaction evidence="6">
        <text>Exonucleolytic cleavage in either 5'- to 3'- or 3'- to 5'-direction to yield nucleoside 5'-phosphates.</text>
        <dbReference type="EC" id="3.1.11.6"/>
    </reaction>
</comment>
<dbReference type="Proteomes" id="UP000003505">
    <property type="component" value="Unassembled WGS sequence"/>
</dbReference>
<keyword evidence="5 6" id="KW-0269">Exonuclease</keyword>
<dbReference type="STRING" id="546271.Selsp_1070"/>
<evidence type="ECO:0000313" key="7">
    <source>
        <dbReference type="EMBL" id="EEX77474.1"/>
    </source>
</evidence>
<reference evidence="7 8" key="1">
    <citation type="submission" date="2009-09" db="EMBL/GenBank/DDBJ databases">
        <authorList>
            <person name="Weinstock G."/>
            <person name="Sodergren E."/>
            <person name="Clifton S."/>
            <person name="Fulton L."/>
            <person name="Fulton B."/>
            <person name="Courtney L."/>
            <person name="Fronick C."/>
            <person name="Harrison M."/>
            <person name="Strong C."/>
            <person name="Farmer C."/>
            <person name="Delahaunty K."/>
            <person name="Markovic C."/>
            <person name="Hall O."/>
            <person name="Minx P."/>
            <person name="Tomlinson C."/>
            <person name="Mitreva M."/>
            <person name="Nelson J."/>
            <person name="Hou S."/>
            <person name="Wollam A."/>
            <person name="Pepin K.H."/>
            <person name="Johnson M."/>
            <person name="Bhonagiri V."/>
            <person name="Nash W.E."/>
            <person name="Warren W."/>
            <person name="Chinwalla A."/>
            <person name="Mardis E.R."/>
            <person name="Wilson R.K."/>
        </authorList>
    </citation>
    <scope>NUCLEOTIDE SEQUENCE [LARGE SCALE GENOMIC DNA]</scope>
    <source>
        <strain evidence="8">ATCC 35185 / DSM 20758 / VPI D19B-28</strain>
    </source>
</reference>
<comment type="subunit">
    <text evidence="6">Heterooligomer composed of large and small subunits.</text>
</comment>
<dbReference type="GO" id="GO:0006308">
    <property type="term" value="P:DNA catabolic process"/>
    <property type="evidence" value="ECO:0007669"/>
    <property type="project" value="UniProtKB-UniRule"/>
</dbReference>
<dbReference type="PANTHER" id="PTHR34137:SF1">
    <property type="entry name" value="EXODEOXYRIBONUCLEASE 7 SMALL SUBUNIT"/>
    <property type="match status" value="1"/>
</dbReference>
<evidence type="ECO:0000256" key="6">
    <source>
        <dbReference type="HAMAP-Rule" id="MF_00337"/>
    </source>
</evidence>
<dbReference type="GO" id="GO:0009318">
    <property type="term" value="C:exodeoxyribonuclease VII complex"/>
    <property type="evidence" value="ECO:0007669"/>
    <property type="project" value="UniProtKB-UniRule"/>
</dbReference>
<dbReference type="HAMAP" id="MF_00337">
    <property type="entry name" value="Exonuc_7_S"/>
    <property type="match status" value="1"/>
</dbReference>
<dbReference type="PANTHER" id="PTHR34137">
    <property type="entry name" value="EXODEOXYRIBONUCLEASE 7 SMALL SUBUNIT"/>
    <property type="match status" value="1"/>
</dbReference>
<name>C9LUP1_SELS3</name>
<evidence type="ECO:0000313" key="8">
    <source>
        <dbReference type="Proteomes" id="UP000003505"/>
    </source>
</evidence>
<protein>
    <recommendedName>
        <fullName evidence="6">Exodeoxyribonuclease 7 small subunit</fullName>
        <ecNumber evidence="6">3.1.11.6</ecNumber>
    </recommendedName>
    <alternativeName>
        <fullName evidence="6">Exodeoxyribonuclease VII small subunit</fullName>
        <shortName evidence="6">Exonuclease VII small subunit</shortName>
    </alternativeName>
</protein>
<comment type="similarity">
    <text evidence="1 6">Belongs to the XseB family.</text>
</comment>
<comment type="caution">
    <text evidence="7">The sequence shown here is derived from an EMBL/GenBank/DDBJ whole genome shotgun (WGS) entry which is preliminary data.</text>
</comment>
<dbReference type="GO" id="GO:0008855">
    <property type="term" value="F:exodeoxyribonuclease VII activity"/>
    <property type="evidence" value="ECO:0007669"/>
    <property type="project" value="UniProtKB-UniRule"/>
</dbReference>
<evidence type="ECO:0000256" key="1">
    <source>
        <dbReference type="ARBA" id="ARBA00009998"/>
    </source>
</evidence>
<comment type="subcellular location">
    <subcellularLocation>
        <location evidence="6">Cytoplasm</location>
    </subcellularLocation>
</comment>
<evidence type="ECO:0000256" key="5">
    <source>
        <dbReference type="ARBA" id="ARBA00022839"/>
    </source>
</evidence>
<gene>
    <name evidence="6 7" type="primary">xseB</name>
    <name evidence="7" type="ORF">SELSPUOL_01177</name>
</gene>
<dbReference type="Gene3D" id="1.10.287.1040">
    <property type="entry name" value="Exonuclease VII, small subunit"/>
    <property type="match status" value="1"/>
</dbReference>
<dbReference type="InterPro" id="IPR037004">
    <property type="entry name" value="Exonuc_VII_ssu_sf"/>
</dbReference>
<evidence type="ECO:0000256" key="4">
    <source>
        <dbReference type="ARBA" id="ARBA00022801"/>
    </source>
</evidence>
<keyword evidence="3 6" id="KW-0540">Nuclease</keyword>
<accession>C9LUP1</accession>
<dbReference type="eggNOG" id="COG1722">
    <property type="taxonomic scope" value="Bacteria"/>
</dbReference>
<dbReference type="Pfam" id="PF02609">
    <property type="entry name" value="Exonuc_VII_S"/>
    <property type="match status" value="1"/>
</dbReference>
<dbReference type="SUPFAM" id="SSF116842">
    <property type="entry name" value="XseB-like"/>
    <property type="match status" value="1"/>
</dbReference>
<keyword evidence="4 6" id="KW-0378">Hydrolase</keyword>
<evidence type="ECO:0000256" key="3">
    <source>
        <dbReference type="ARBA" id="ARBA00022722"/>
    </source>
</evidence>
<dbReference type="InterPro" id="IPR003761">
    <property type="entry name" value="Exonuc_VII_S"/>
</dbReference>
<dbReference type="AlphaFoldDB" id="C9LUP1"/>
<sequence>MMPRKKTPSFEQALAELEELVQAMESGDLSLEQLMENYAKGVELAKFCMTSLDRAEKAMDVVLKEKGGAVEEFRLEIEGDAREF</sequence>
<evidence type="ECO:0000256" key="2">
    <source>
        <dbReference type="ARBA" id="ARBA00022490"/>
    </source>
</evidence>
<dbReference type="EC" id="3.1.11.6" evidence="6"/>
<keyword evidence="2 6" id="KW-0963">Cytoplasm</keyword>